<keyword evidence="5" id="KW-0804">Transcription</keyword>
<dbReference type="GO" id="GO:0000428">
    <property type="term" value="C:DNA-directed RNA polymerase complex"/>
    <property type="evidence" value="ECO:0007669"/>
    <property type="project" value="UniProtKB-KW"/>
</dbReference>
<comment type="caution">
    <text evidence="9">The sequence shown here is derived from an EMBL/GenBank/DDBJ whole genome shotgun (WGS) entry which is preliminary data.</text>
</comment>
<evidence type="ECO:0000256" key="4">
    <source>
        <dbReference type="ARBA" id="ARBA00022478"/>
    </source>
</evidence>
<dbReference type="Pfam" id="PF01192">
    <property type="entry name" value="RNA_pol_Rpb6"/>
    <property type="match status" value="1"/>
</dbReference>
<dbReference type="AlphaFoldDB" id="A0A432LJ57"/>
<dbReference type="Proteomes" id="UP000278983">
    <property type="component" value="Unassembled WGS sequence"/>
</dbReference>
<evidence type="ECO:0000256" key="3">
    <source>
        <dbReference type="ARBA" id="ARBA00013725"/>
    </source>
</evidence>
<evidence type="ECO:0000256" key="8">
    <source>
        <dbReference type="ARBA" id="ARBA00048552"/>
    </source>
</evidence>
<dbReference type="RefSeq" id="WP_126677704.1">
    <property type="nucleotide sequence ID" value="NZ_RYYU01000001.1"/>
</dbReference>
<dbReference type="OrthoDB" id="9429628at2"/>
<organism evidence="9 10">
    <name type="scientific">Prevotella koreensis</name>
    <dbReference type="NCBI Taxonomy" id="2490854"/>
    <lineage>
        <taxon>Bacteria</taxon>
        <taxon>Pseudomonadati</taxon>
        <taxon>Bacteroidota</taxon>
        <taxon>Bacteroidia</taxon>
        <taxon>Bacteroidales</taxon>
        <taxon>Prevotellaceae</taxon>
        <taxon>Prevotella</taxon>
    </lineage>
</organism>
<reference evidence="9 10" key="1">
    <citation type="submission" date="2018-12" db="EMBL/GenBank/DDBJ databases">
        <title>Genome sequencing of Prevotella sp. KCOM 3155 (= JS262).</title>
        <authorList>
            <person name="Kook J.-K."/>
            <person name="Park S.-N."/>
            <person name="Lim Y.K."/>
        </authorList>
    </citation>
    <scope>NUCLEOTIDE SEQUENCE [LARGE SCALE GENOMIC DNA]</scope>
    <source>
        <strain evidence="9 10">KCOM 3155</strain>
    </source>
</reference>
<keyword evidence="4" id="KW-0240">DNA-directed RNA polymerase</keyword>
<dbReference type="InterPro" id="IPR036161">
    <property type="entry name" value="RPB6/omega-like_sf"/>
</dbReference>
<dbReference type="EC" id="2.7.7.6" evidence="2"/>
<keyword evidence="10" id="KW-1185">Reference proteome</keyword>
<proteinExistence type="inferred from homology"/>
<dbReference type="GO" id="GO:0006351">
    <property type="term" value="P:DNA-templated transcription"/>
    <property type="evidence" value="ECO:0007669"/>
    <property type="project" value="InterPro"/>
</dbReference>
<evidence type="ECO:0000256" key="5">
    <source>
        <dbReference type="ARBA" id="ARBA00023163"/>
    </source>
</evidence>
<evidence type="ECO:0000256" key="7">
    <source>
        <dbReference type="ARBA" id="ARBA00030998"/>
    </source>
</evidence>
<comment type="catalytic activity">
    <reaction evidence="8">
        <text>RNA(n) + a ribonucleoside 5'-triphosphate = RNA(n+1) + diphosphate</text>
        <dbReference type="Rhea" id="RHEA:21248"/>
        <dbReference type="Rhea" id="RHEA-COMP:14527"/>
        <dbReference type="Rhea" id="RHEA-COMP:17342"/>
        <dbReference type="ChEBI" id="CHEBI:33019"/>
        <dbReference type="ChEBI" id="CHEBI:61557"/>
        <dbReference type="ChEBI" id="CHEBI:140395"/>
        <dbReference type="EC" id="2.7.7.6"/>
    </reaction>
</comment>
<dbReference type="Gene3D" id="3.90.940.10">
    <property type="match status" value="1"/>
</dbReference>
<protein>
    <recommendedName>
        <fullName evidence="3">DNA-directed RNA polymerase subunit omega</fullName>
        <ecNumber evidence="2">2.7.7.6</ecNumber>
    </recommendedName>
    <alternativeName>
        <fullName evidence="7">RNA polymerase omega subunit</fullName>
    </alternativeName>
    <alternativeName>
        <fullName evidence="6">Transcriptase subunit omega</fullName>
    </alternativeName>
</protein>
<dbReference type="InterPro" id="IPR006110">
    <property type="entry name" value="Pol_omega/Rpo6/RPB6"/>
</dbReference>
<dbReference type="EMBL" id="RYYU01000001">
    <property type="protein sequence ID" value="RUL58607.1"/>
    <property type="molecule type" value="Genomic_DNA"/>
</dbReference>
<comment type="similarity">
    <text evidence="1">Belongs to the RNA polymerase subunit omega family.</text>
</comment>
<gene>
    <name evidence="9" type="ORF">EHV08_01690</name>
</gene>
<dbReference type="SMART" id="SM01409">
    <property type="entry name" value="RNA_pol_Rpb6"/>
    <property type="match status" value="1"/>
</dbReference>
<accession>A0A432LJ57</accession>
<dbReference type="GO" id="GO:0003677">
    <property type="term" value="F:DNA binding"/>
    <property type="evidence" value="ECO:0007669"/>
    <property type="project" value="InterPro"/>
</dbReference>
<evidence type="ECO:0000313" key="10">
    <source>
        <dbReference type="Proteomes" id="UP000278983"/>
    </source>
</evidence>
<evidence type="ECO:0000313" key="9">
    <source>
        <dbReference type="EMBL" id="RUL58607.1"/>
    </source>
</evidence>
<evidence type="ECO:0000256" key="2">
    <source>
        <dbReference type="ARBA" id="ARBA00012418"/>
    </source>
</evidence>
<evidence type="ECO:0000256" key="1">
    <source>
        <dbReference type="ARBA" id="ARBA00006711"/>
    </source>
</evidence>
<sequence>MDYKKSKAPVNTVTRNIMDLCDNTDNIYESVAIISKRANQISAEIKQDLSKKLAEFASYNDSLEEVFENREQIEISRYYEKLPKSTLLATQEFVDGNVVWRDLNKDAQNQDDNAPA</sequence>
<name>A0A432LJ57_9BACT</name>
<evidence type="ECO:0000256" key="6">
    <source>
        <dbReference type="ARBA" id="ARBA00029924"/>
    </source>
</evidence>
<dbReference type="GO" id="GO:0003899">
    <property type="term" value="F:DNA-directed RNA polymerase activity"/>
    <property type="evidence" value="ECO:0007669"/>
    <property type="project" value="UniProtKB-EC"/>
</dbReference>